<feature type="region of interest" description="Disordered" evidence="2">
    <location>
        <begin position="1"/>
        <end position="39"/>
    </location>
</feature>
<evidence type="ECO:0000313" key="3">
    <source>
        <dbReference type="EMBL" id="KAK0749915.1"/>
    </source>
</evidence>
<dbReference type="PANTHER" id="PTHR47563">
    <property type="entry name" value="PROTEIN FMP25, MITOCHONDRIAL"/>
    <property type="match status" value="1"/>
</dbReference>
<organism evidence="3 4">
    <name type="scientific">Schizothecium vesticola</name>
    <dbReference type="NCBI Taxonomy" id="314040"/>
    <lineage>
        <taxon>Eukaryota</taxon>
        <taxon>Fungi</taxon>
        <taxon>Dikarya</taxon>
        <taxon>Ascomycota</taxon>
        <taxon>Pezizomycotina</taxon>
        <taxon>Sordariomycetes</taxon>
        <taxon>Sordariomycetidae</taxon>
        <taxon>Sordariales</taxon>
        <taxon>Schizotheciaceae</taxon>
        <taxon>Schizothecium</taxon>
    </lineage>
</organism>
<feature type="compositionally biased region" description="Basic and acidic residues" evidence="2">
    <location>
        <begin position="8"/>
        <end position="32"/>
    </location>
</feature>
<dbReference type="PROSITE" id="PS00626">
    <property type="entry name" value="RCC1_2"/>
    <property type="match status" value="1"/>
</dbReference>
<dbReference type="EMBL" id="JAUKUD010000003">
    <property type="protein sequence ID" value="KAK0749915.1"/>
    <property type="molecule type" value="Genomic_DNA"/>
</dbReference>
<protein>
    <submittedName>
        <fullName evidence="3">Regulator of chromosome condensation 1/beta-lactamase-inhibitor protein II</fullName>
    </submittedName>
</protein>
<name>A0AA40F2A9_9PEZI</name>
<dbReference type="PANTHER" id="PTHR47563:SF1">
    <property type="entry name" value="PROTEIN FMP25, MITOCHONDRIAL"/>
    <property type="match status" value="1"/>
</dbReference>
<feature type="repeat" description="RCC1" evidence="1">
    <location>
        <begin position="209"/>
        <end position="272"/>
    </location>
</feature>
<evidence type="ECO:0000313" key="4">
    <source>
        <dbReference type="Proteomes" id="UP001172155"/>
    </source>
</evidence>
<dbReference type="InterPro" id="IPR000408">
    <property type="entry name" value="Reg_chr_condens"/>
</dbReference>
<gene>
    <name evidence="3" type="ORF">B0T18DRAFT_389425</name>
</gene>
<dbReference type="Proteomes" id="UP001172155">
    <property type="component" value="Unassembled WGS sequence"/>
</dbReference>
<dbReference type="AlphaFoldDB" id="A0AA40F2A9"/>
<dbReference type="GO" id="GO:0034551">
    <property type="term" value="P:mitochondrial respiratory chain complex III assembly"/>
    <property type="evidence" value="ECO:0007669"/>
    <property type="project" value="TreeGrafter"/>
</dbReference>
<dbReference type="GO" id="GO:0005743">
    <property type="term" value="C:mitochondrial inner membrane"/>
    <property type="evidence" value="ECO:0007669"/>
    <property type="project" value="TreeGrafter"/>
</dbReference>
<dbReference type="FunFam" id="2.130.10.30:FF:000027">
    <property type="entry name" value="Protein FMP25, mitochondrial"/>
    <property type="match status" value="1"/>
</dbReference>
<dbReference type="Pfam" id="PF13540">
    <property type="entry name" value="RCC1_2"/>
    <property type="match status" value="1"/>
</dbReference>
<dbReference type="SUPFAM" id="SSF50985">
    <property type="entry name" value="RCC1/BLIP-II"/>
    <property type="match status" value="1"/>
</dbReference>
<sequence length="514" mass="55048">MRASHAPAEPEKPELVFEKPIRRSASPEEAREALSSQHLQVKNAWEHPGVYAWGSNGGRVVDPESSEPVVKTPKRLRYFDGQLLRDLKLDQNFGAAITEKGDLVQWGVAFDPAATSPVATLRGKDLVKISLSRDRIIALSRDGSVYSVPVSSQAQKAGEKPSEGSWVPFWSGRSSVSYSPLAPAGLGWGEKIVDVKCGLDHCLLRTSKGRVFSAAASSQSFPSHGQLGVPGLTWQTRPKGPFYQPHEVEGLGGHAIKSIAAGDFHSLALDKNGQIYAFGDNSYGQLGSETLLGRPFVDNPTPVRVDKLYRGSGLAPRVTSIAAGGLNSFFTVDATPIAQDRATAVQGRTVAETWACGEGIKGTLGNGKWTHISGVPTKIKALSDLSEYSERTNTVVPIRIAQVAAGGSHACAILDNATNVSAEQSRSSSDTNFGRDVMWWGGNEFHQLGTGKRSNLNTPTYIAPLDGQEAGESARFQLTPRRTARLGEGGSGRKVSMEQKVELGRQVTAVYSST</sequence>
<comment type="caution">
    <text evidence="3">The sequence shown here is derived from an EMBL/GenBank/DDBJ whole genome shotgun (WGS) entry which is preliminary data.</text>
</comment>
<evidence type="ECO:0000256" key="1">
    <source>
        <dbReference type="PROSITE-ProRule" id="PRU00235"/>
    </source>
</evidence>
<dbReference type="InterPro" id="IPR053245">
    <property type="entry name" value="MitoProcess-Associated"/>
</dbReference>
<feature type="repeat" description="RCC1" evidence="1">
    <location>
        <begin position="351"/>
        <end position="416"/>
    </location>
</feature>
<accession>A0AA40F2A9</accession>
<reference evidence="3" key="1">
    <citation type="submission" date="2023-06" db="EMBL/GenBank/DDBJ databases">
        <title>Genome-scale phylogeny and comparative genomics of the fungal order Sordariales.</title>
        <authorList>
            <consortium name="Lawrence Berkeley National Laboratory"/>
            <person name="Hensen N."/>
            <person name="Bonometti L."/>
            <person name="Westerberg I."/>
            <person name="Brannstrom I.O."/>
            <person name="Guillou S."/>
            <person name="Cros-Aarteil S."/>
            <person name="Calhoun S."/>
            <person name="Haridas S."/>
            <person name="Kuo A."/>
            <person name="Mondo S."/>
            <person name="Pangilinan J."/>
            <person name="Riley R."/>
            <person name="LaButti K."/>
            <person name="Andreopoulos B."/>
            <person name="Lipzen A."/>
            <person name="Chen C."/>
            <person name="Yanf M."/>
            <person name="Daum C."/>
            <person name="Ng V."/>
            <person name="Clum A."/>
            <person name="Steindorff A."/>
            <person name="Ohm R."/>
            <person name="Martin F."/>
            <person name="Silar P."/>
            <person name="Natvig D."/>
            <person name="Lalanne C."/>
            <person name="Gautier V."/>
            <person name="Ament-velasquez S.L."/>
            <person name="Kruys A."/>
            <person name="Hutchinson M.I."/>
            <person name="Powell A.J."/>
            <person name="Barry K."/>
            <person name="Miller A.N."/>
            <person name="Grigoriev I.V."/>
            <person name="Debuchy R."/>
            <person name="Gladieux P."/>
            <person name="Thoren M.H."/>
            <person name="Johannesson H."/>
        </authorList>
    </citation>
    <scope>NUCLEOTIDE SEQUENCE</scope>
    <source>
        <strain evidence="3">SMH3187-1</strain>
    </source>
</reference>
<evidence type="ECO:0000256" key="2">
    <source>
        <dbReference type="SAM" id="MobiDB-lite"/>
    </source>
</evidence>
<dbReference type="InterPro" id="IPR009091">
    <property type="entry name" value="RCC1/BLIP-II"/>
</dbReference>
<keyword evidence="4" id="KW-1185">Reference proteome</keyword>
<dbReference type="Pfam" id="PF00415">
    <property type="entry name" value="RCC1"/>
    <property type="match status" value="1"/>
</dbReference>
<dbReference type="Gene3D" id="2.130.10.30">
    <property type="entry name" value="Regulator of chromosome condensation 1/beta-lactamase-inhibitor protein II"/>
    <property type="match status" value="3"/>
</dbReference>
<proteinExistence type="predicted"/>
<feature type="repeat" description="RCC1" evidence="1">
    <location>
        <begin position="273"/>
        <end position="334"/>
    </location>
</feature>
<dbReference type="PROSITE" id="PS50012">
    <property type="entry name" value="RCC1_3"/>
    <property type="match status" value="3"/>
</dbReference>